<accession>A0ABV2I1T9</accession>
<dbReference type="Proteomes" id="UP001549036">
    <property type="component" value="Unassembled WGS sequence"/>
</dbReference>
<sequence length="48" mass="5343">MLDAELARQIQANRIDVGDDDFPGADTLRYQRAHDADRSCAGDQHRSA</sequence>
<proteinExistence type="predicted"/>
<name>A0ABV2I1T9_9HYPH</name>
<evidence type="ECO:0000313" key="2">
    <source>
        <dbReference type="Proteomes" id="UP001549036"/>
    </source>
</evidence>
<dbReference type="EMBL" id="JBEPLM010000018">
    <property type="protein sequence ID" value="MET3596846.1"/>
    <property type="molecule type" value="Genomic_DNA"/>
</dbReference>
<reference evidence="1 2" key="1">
    <citation type="submission" date="2024-06" db="EMBL/GenBank/DDBJ databases">
        <title>Genomic Encyclopedia of Type Strains, Phase IV (KMG-IV): sequencing the most valuable type-strain genomes for metagenomic binning, comparative biology and taxonomic classification.</title>
        <authorList>
            <person name="Goeker M."/>
        </authorList>
    </citation>
    <scope>NUCLEOTIDE SEQUENCE [LARGE SCALE GENOMIC DNA]</scope>
    <source>
        <strain evidence="1 2">DSM 29846</strain>
    </source>
</reference>
<gene>
    <name evidence="1" type="ORF">ABID26_006270</name>
</gene>
<evidence type="ECO:0000313" key="1">
    <source>
        <dbReference type="EMBL" id="MET3596846.1"/>
    </source>
</evidence>
<comment type="caution">
    <text evidence="1">The sequence shown here is derived from an EMBL/GenBank/DDBJ whole genome shotgun (WGS) entry which is preliminary data.</text>
</comment>
<keyword evidence="2" id="KW-1185">Reference proteome</keyword>
<protein>
    <submittedName>
        <fullName evidence="1">Uncharacterized protein</fullName>
    </submittedName>
</protein>
<organism evidence="1 2">
    <name type="scientific">Mesorhizobium shonense</name>
    <dbReference type="NCBI Taxonomy" id="1209948"/>
    <lineage>
        <taxon>Bacteria</taxon>
        <taxon>Pseudomonadati</taxon>
        <taxon>Pseudomonadota</taxon>
        <taxon>Alphaproteobacteria</taxon>
        <taxon>Hyphomicrobiales</taxon>
        <taxon>Phyllobacteriaceae</taxon>
        <taxon>Mesorhizobium</taxon>
    </lineage>
</organism>